<dbReference type="InterPro" id="IPR020443">
    <property type="entry name" value="IL-10/19/20/24/26"/>
</dbReference>
<dbReference type="AlphaFoldDB" id="A0A5N4CI93"/>
<reference evidence="6 7" key="1">
    <citation type="journal article" date="2019" name="Mol. Ecol. Resour.">
        <title>Improving Illumina assemblies with Hi-C and long reads: an example with the North African dromedary.</title>
        <authorList>
            <person name="Elbers J.P."/>
            <person name="Rogers M.F."/>
            <person name="Perelman P.L."/>
            <person name="Proskuryakova A.A."/>
            <person name="Serdyukova N.A."/>
            <person name="Johnson W.E."/>
            <person name="Horin P."/>
            <person name="Corander J."/>
            <person name="Murphy D."/>
            <person name="Burger P.A."/>
        </authorList>
    </citation>
    <scope>NUCLEOTIDE SEQUENCE [LARGE SCALE GENOMIC DNA]</scope>
    <source>
        <strain evidence="6">Drom800</strain>
        <tissue evidence="6">Blood</tissue>
    </source>
</reference>
<sequence length="185" mass="21092">QTKDEILDIRILKKTHSLQDTTPAYQCCLLRHILRLYLDRVFQNYQTPDHHVLRKVSSLANSFLAIKKDLRLCVTCPFDMPLWRGSNGKIQPDSESLRRGICHFGLGWDECVLRTEIIGKKKKKALLTIPNSPTSGRRGLLLEDVLSLYDLLTTAPCVFQLQPQAAVVKALGELDILLRWIEAID</sequence>
<dbReference type="EMBL" id="JWIN03000023">
    <property type="protein sequence ID" value="KAB1258636.1"/>
    <property type="molecule type" value="Genomic_DNA"/>
</dbReference>
<dbReference type="PANTHER" id="PTHR48482:SF2">
    <property type="entry name" value="INTERLEUKIN-20"/>
    <property type="match status" value="1"/>
</dbReference>
<organism evidence="6 7">
    <name type="scientific">Camelus dromedarius</name>
    <name type="common">Dromedary</name>
    <name type="synonym">Arabian camel</name>
    <dbReference type="NCBI Taxonomy" id="9838"/>
    <lineage>
        <taxon>Eukaryota</taxon>
        <taxon>Metazoa</taxon>
        <taxon>Chordata</taxon>
        <taxon>Craniata</taxon>
        <taxon>Vertebrata</taxon>
        <taxon>Euteleostomi</taxon>
        <taxon>Mammalia</taxon>
        <taxon>Eutheria</taxon>
        <taxon>Laurasiatheria</taxon>
        <taxon>Artiodactyla</taxon>
        <taxon>Tylopoda</taxon>
        <taxon>Camelidae</taxon>
        <taxon>Camelus</taxon>
    </lineage>
</organism>
<evidence type="ECO:0000313" key="6">
    <source>
        <dbReference type="EMBL" id="KAB1258636.1"/>
    </source>
</evidence>
<proteinExistence type="inferred from homology"/>
<accession>A0A5N4CI93</accession>
<keyword evidence="4" id="KW-0964">Secreted</keyword>
<dbReference type="SUPFAM" id="SSF47266">
    <property type="entry name" value="4-helical cytokines"/>
    <property type="match status" value="2"/>
</dbReference>
<dbReference type="GO" id="GO:0005125">
    <property type="term" value="F:cytokine activity"/>
    <property type="evidence" value="ECO:0007669"/>
    <property type="project" value="UniProtKB-KW"/>
</dbReference>
<protein>
    <submittedName>
        <fullName evidence="6">Interleukin-20</fullName>
    </submittedName>
</protein>
<keyword evidence="7" id="KW-1185">Reference proteome</keyword>
<feature type="non-terminal residue" evidence="6">
    <location>
        <position position="1"/>
    </location>
</feature>
<evidence type="ECO:0000256" key="4">
    <source>
        <dbReference type="ARBA" id="ARBA00022525"/>
    </source>
</evidence>
<dbReference type="Gene3D" id="1.20.1250.10">
    <property type="match status" value="2"/>
</dbReference>
<evidence type="ECO:0000256" key="2">
    <source>
        <dbReference type="ARBA" id="ARBA00008813"/>
    </source>
</evidence>
<comment type="subcellular location">
    <subcellularLocation>
        <location evidence="1">Secreted</location>
    </subcellularLocation>
</comment>
<evidence type="ECO:0000313" key="7">
    <source>
        <dbReference type="Proteomes" id="UP000299084"/>
    </source>
</evidence>
<dbReference type="GO" id="GO:0005615">
    <property type="term" value="C:extracellular space"/>
    <property type="evidence" value="ECO:0007669"/>
    <property type="project" value="UniProtKB-KW"/>
</dbReference>
<evidence type="ECO:0000256" key="1">
    <source>
        <dbReference type="ARBA" id="ARBA00004613"/>
    </source>
</evidence>
<keyword evidence="5" id="KW-0732">Signal</keyword>
<dbReference type="Proteomes" id="UP000299084">
    <property type="component" value="Unassembled WGS sequence"/>
</dbReference>
<evidence type="ECO:0000256" key="5">
    <source>
        <dbReference type="ARBA" id="ARBA00022729"/>
    </source>
</evidence>
<dbReference type="PANTHER" id="PTHR48482">
    <property type="entry name" value="INTERLEUKIN-19-RELATED"/>
    <property type="match status" value="1"/>
</dbReference>
<evidence type="ECO:0000256" key="3">
    <source>
        <dbReference type="ARBA" id="ARBA00022514"/>
    </source>
</evidence>
<comment type="caution">
    <text evidence="6">The sequence shown here is derived from an EMBL/GenBank/DDBJ whole genome shotgun (WGS) entry which is preliminary data.</text>
</comment>
<gene>
    <name evidence="6" type="ORF">Cadr_000023409</name>
</gene>
<comment type="similarity">
    <text evidence="2">Belongs to the IL-10 family.</text>
</comment>
<keyword evidence="3" id="KW-0202">Cytokine</keyword>
<name>A0A5N4CI93_CAMDR</name>
<dbReference type="InterPro" id="IPR009079">
    <property type="entry name" value="4_helix_cytokine-like_core"/>
</dbReference>